<dbReference type="RefSeq" id="WP_021761297.1">
    <property type="nucleotide sequence ID" value="NC_022444.1"/>
</dbReference>
<accession>T2GCI9</accession>
<sequence length="238" mass="24965">MRYYPLFLNLADRRCIVAGLGDVGRRKCRGLLPAGPASILLLDTAPLDADFEREIAPLLQAGRIAIARRVLADADLDGCFLVFAATGSREENQRIAALCRARGVLCNVVDAPASGDCIVPSLAVSGGLMAAFSTQGQSPALARVVKHELAAALGKWAGLAQFLGLLRPALLELGQPSSENAVVFRSLLREDLADALRRGDVPTALAIVRPLTPMAVHDGLESMLAGSVTDSQPSGMSA</sequence>
<dbReference type="Gene3D" id="3.30.160.110">
    <property type="entry name" value="Siroheme synthase, domain 2"/>
    <property type="match status" value="1"/>
</dbReference>
<dbReference type="GO" id="GO:0043115">
    <property type="term" value="F:precorrin-2 dehydrogenase activity"/>
    <property type="evidence" value="ECO:0007669"/>
    <property type="project" value="UniProtKB-EC"/>
</dbReference>
<reference evidence="8" key="2">
    <citation type="submission" date="2013-07" db="EMBL/GenBank/DDBJ databases">
        <authorList>
            <person name="Morais-Silva F.O."/>
            <person name="Rezende A.M."/>
            <person name="Pimentel C."/>
            <person name="Resende D.M."/>
            <person name="Santos C.I."/>
            <person name="Clemente C."/>
            <person name="de Oliveira L.M."/>
            <person name="da Silva S.M."/>
            <person name="Costa D.A."/>
            <person name="Varela-Raposo A."/>
            <person name="Horacio E.C.A."/>
            <person name="Matos M."/>
            <person name="Flores O."/>
            <person name="Ruiz J.C."/>
            <person name="Rodrigues-Pousada C."/>
        </authorList>
    </citation>
    <scope>NUCLEOTIDE SEQUENCE [LARGE SCALE GENOMIC DNA]</scope>
    <source>
        <strain evidence="8">ATCC 19364 / DSM 1382 / NCIMB 9332 / VKM B-1759</strain>
    </source>
</reference>
<dbReference type="HOGENOM" id="CLU_011276_8_1_7"/>
<evidence type="ECO:0000256" key="2">
    <source>
        <dbReference type="ARBA" id="ARBA00012400"/>
    </source>
</evidence>
<proteinExistence type="predicted"/>
<reference evidence="7 8" key="1">
    <citation type="journal article" date="2013" name="J. Bacteriol.">
        <title>Roles of HynAB and Ech, the only two hydrogenases found in the model sulfate reducer Desulfovibrio gigas.</title>
        <authorList>
            <person name="Morais-Silva F.O."/>
            <person name="Santos C.I."/>
            <person name="Rodrigues R."/>
            <person name="Pereira I.A."/>
            <person name="Rodrigues-Pousada C."/>
        </authorList>
    </citation>
    <scope>NUCLEOTIDE SEQUENCE [LARGE SCALE GENOMIC DNA]</scope>
    <source>
        <strain evidence="8">ATCC 19364 / DSM 1382 / NCIMB 9332 / VKM B-1759</strain>
    </source>
</reference>
<keyword evidence="3" id="KW-0560">Oxidoreductase</keyword>
<comment type="catalytic activity">
    <reaction evidence="6">
        <text>precorrin-2 + NAD(+) = sirohydrochlorin + NADH + 2 H(+)</text>
        <dbReference type="Rhea" id="RHEA:15613"/>
        <dbReference type="ChEBI" id="CHEBI:15378"/>
        <dbReference type="ChEBI" id="CHEBI:57540"/>
        <dbReference type="ChEBI" id="CHEBI:57945"/>
        <dbReference type="ChEBI" id="CHEBI:58351"/>
        <dbReference type="ChEBI" id="CHEBI:58827"/>
        <dbReference type="EC" id="1.3.1.76"/>
    </reaction>
</comment>
<dbReference type="Pfam" id="PF13241">
    <property type="entry name" value="NAD_binding_7"/>
    <property type="match status" value="1"/>
</dbReference>
<protein>
    <recommendedName>
        <fullName evidence="2">precorrin-2 dehydrogenase</fullName>
        <ecNumber evidence="2">1.3.1.76</ecNumber>
    </recommendedName>
</protein>
<keyword evidence="5" id="KW-0627">Porphyrin biosynthesis</keyword>
<evidence type="ECO:0000256" key="4">
    <source>
        <dbReference type="ARBA" id="ARBA00023027"/>
    </source>
</evidence>
<dbReference type="InterPro" id="IPR028161">
    <property type="entry name" value="Met8-like"/>
</dbReference>
<dbReference type="Proteomes" id="UP000016587">
    <property type="component" value="Chromosome"/>
</dbReference>
<dbReference type="PANTHER" id="PTHR35330">
    <property type="entry name" value="SIROHEME BIOSYNTHESIS PROTEIN MET8"/>
    <property type="match status" value="1"/>
</dbReference>
<dbReference type="SUPFAM" id="SSF51735">
    <property type="entry name" value="NAD(P)-binding Rossmann-fold domains"/>
    <property type="match status" value="1"/>
</dbReference>
<dbReference type="Gene3D" id="3.40.50.720">
    <property type="entry name" value="NAD(P)-binding Rossmann-like Domain"/>
    <property type="match status" value="1"/>
</dbReference>
<dbReference type="EMBL" id="CP006585">
    <property type="protein sequence ID" value="AGW14295.1"/>
    <property type="molecule type" value="Genomic_DNA"/>
</dbReference>
<evidence type="ECO:0000256" key="3">
    <source>
        <dbReference type="ARBA" id="ARBA00023002"/>
    </source>
</evidence>
<dbReference type="SUPFAM" id="SSF75615">
    <property type="entry name" value="Siroheme synthase middle domains-like"/>
    <property type="match status" value="1"/>
</dbReference>
<keyword evidence="8" id="KW-1185">Reference proteome</keyword>
<dbReference type="KEGG" id="dgg:DGI_2562"/>
<evidence type="ECO:0000313" key="7">
    <source>
        <dbReference type="EMBL" id="AGW14295.1"/>
    </source>
</evidence>
<dbReference type="UniPathway" id="UPA00262">
    <property type="reaction ID" value="UER00222"/>
</dbReference>
<dbReference type="OrthoDB" id="9815856at2"/>
<gene>
    <name evidence="7" type="ORF">DGI_2562</name>
</gene>
<dbReference type="InterPro" id="IPR036291">
    <property type="entry name" value="NAD(P)-bd_dom_sf"/>
</dbReference>
<dbReference type="PANTHER" id="PTHR35330:SF1">
    <property type="entry name" value="SIROHEME BIOSYNTHESIS PROTEIN MET8"/>
    <property type="match status" value="1"/>
</dbReference>
<dbReference type="GO" id="GO:0019354">
    <property type="term" value="P:siroheme biosynthetic process"/>
    <property type="evidence" value="ECO:0007669"/>
    <property type="project" value="UniProtKB-UniPathway"/>
</dbReference>
<evidence type="ECO:0000313" key="8">
    <source>
        <dbReference type="Proteomes" id="UP000016587"/>
    </source>
</evidence>
<comment type="pathway">
    <text evidence="1">Porphyrin-containing compound metabolism; siroheme biosynthesis; sirohydrochlorin from precorrin-2: step 1/1.</text>
</comment>
<keyword evidence="4" id="KW-0520">NAD</keyword>
<evidence type="ECO:0000256" key="1">
    <source>
        <dbReference type="ARBA" id="ARBA00005010"/>
    </source>
</evidence>
<evidence type="ECO:0000256" key="5">
    <source>
        <dbReference type="ARBA" id="ARBA00023244"/>
    </source>
</evidence>
<dbReference type="PATRIC" id="fig|1121448.10.peg.2510"/>
<dbReference type="GO" id="GO:0004325">
    <property type="term" value="F:ferrochelatase activity"/>
    <property type="evidence" value="ECO:0007669"/>
    <property type="project" value="InterPro"/>
</dbReference>
<dbReference type="EC" id="1.3.1.76" evidence="2"/>
<dbReference type="eggNOG" id="COG1648">
    <property type="taxonomic scope" value="Bacteria"/>
</dbReference>
<name>T2GCI9_MEGG1</name>
<evidence type="ECO:0000256" key="6">
    <source>
        <dbReference type="ARBA" id="ARBA00047561"/>
    </source>
</evidence>
<dbReference type="InterPro" id="IPR006367">
    <property type="entry name" value="Sirohaem_synthase_N"/>
</dbReference>
<dbReference type="AlphaFoldDB" id="T2GCI9"/>
<organism evidence="7 8">
    <name type="scientific">Megalodesulfovibrio gigas (strain ATCC 19364 / DSM 1382 / NCIMB 9332 / VKM B-1759)</name>
    <name type="common">Desulfovibrio gigas</name>
    <dbReference type="NCBI Taxonomy" id="1121448"/>
    <lineage>
        <taxon>Bacteria</taxon>
        <taxon>Pseudomonadati</taxon>
        <taxon>Thermodesulfobacteriota</taxon>
        <taxon>Desulfovibrionia</taxon>
        <taxon>Desulfovibrionales</taxon>
        <taxon>Desulfovibrionaceae</taxon>
        <taxon>Megalodesulfovibrio</taxon>
    </lineage>
</organism>
<dbReference type="STRING" id="1121448.DGI_2562"/>
<dbReference type="NCBIfam" id="TIGR01470">
    <property type="entry name" value="cysG_Nterm"/>
    <property type="match status" value="1"/>
</dbReference>